<feature type="transmembrane region" description="Helical" evidence="12">
    <location>
        <begin position="221"/>
        <end position="244"/>
    </location>
</feature>
<feature type="non-terminal residue" evidence="14">
    <location>
        <position position="448"/>
    </location>
</feature>
<evidence type="ECO:0000256" key="2">
    <source>
        <dbReference type="ARBA" id="ARBA00022475"/>
    </source>
</evidence>
<feature type="transmembrane region" description="Helical" evidence="12">
    <location>
        <begin position="351"/>
        <end position="370"/>
    </location>
</feature>
<keyword evidence="2" id="KW-1003">Cell membrane</keyword>
<keyword evidence="6 12" id="KW-1133">Transmembrane helix</keyword>
<evidence type="ECO:0000256" key="10">
    <source>
        <dbReference type="ARBA" id="ARBA00023224"/>
    </source>
</evidence>
<evidence type="ECO:0000313" key="14">
    <source>
        <dbReference type="EMBL" id="KAK7807163.1"/>
    </source>
</evidence>
<keyword evidence="7 11" id="KW-0297">G-protein coupled receptor</keyword>
<feature type="transmembrane region" description="Helical" evidence="12">
    <location>
        <begin position="295"/>
        <end position="313"/>
    </location>
</feature>
<reference evidence="14 15" key="1">
    <citation type="journal article" date="2023" name="bioRxiv">
        <title>Conserved and derived expression patterns and positive selection on dental genes reveal complex evolutionary context of ever-growing rodent molars.</title>
        <authorList>
            <person name="Calamari Z.T."/>
            <person name="Song A."/>
            <person name="Cohen E."/>
            <person name="Akter M."/>
            <person name="Roy R.D."/>
            <person name="Hallikas O."/>
            <person name="Christensen M.M."/>
            <person name="Li P."/>
            <person name="Marangoni P."/>
            <person name="Jernvall J."/>
            <person name="Klein O.D."/>
        </authorList>
    </citation>
    <scope>NUCLEOTIDE SEQUENCE [LARGE SCALE GENOMIC DNA]</scope>
    <source>
        <strain evidence="14">V071</strain>
    </source>
</reference>
<evidence type="ECO:0000256" key="9">
    <source>
        <dbReference type="ARBA" id="ARBA00023170"/>
    </source>
</evidence>
<keyword evidence="4 11" id="KW-0812">Transmembrane</keyword>
<keyword evidence="15" id="KW-1185">Reference proteome</keyword>
<evidence type="ECO:0000259" key="13">
    <source>
        <dbReference type="PROSITE" id="PS50262"/>
    </source>
</evidence>
<organism evidence="14 15">
    <name type="scientific">Myodes glareolus</name>
    <name type="common">Bank vole</name>
    <name type="synonym">Clethrionomys glareolus</name>
    <dbReference type="NCBI Taxonomy" id="447135"/>
    <lineage>
        <taxon>Eukaryota</taxon>
        <taxon>Metazoa</taxon>
        <taxon>Chordata</taxon>
        <taxon>Craniata</taxon>
        <taxon>Vertebrata</taxon>
        <taxon>Euteleostomi</taxon>
        <taxon>Mammalia</taxon>
        <taxon>Eutheria</taxon>
        <taxon>Euarchontoglires</taxon>
        <taxon>Glires</taxon>
        <taxon>Rodentia</taxon>
        <taxon>Myomorpha</taxon>
        <taxon>Muroidea</taxon>
        <taxon>Cricetidae</taxon>
        <taxon>Arvicolinae</taxon>
        <taxon>Myodes</taxon>
    </lineage>
</organism>
<evidence type="ECO:0000256" key="7">
    <source>
        <dbReference type="ARBA" id="ARBA00023040"/>
    </source>
</evidence>
<proteinExistence type="inferred from homology"/>
<dbReference type="PRINTS" id="PR00245">
    <property type="entry name" value="OLFACTORYR"/>
</dbReference>
<protein>
    <recommendedName>
        <fullName evidence="13">G-protein coupled receptors family 1 profile domain-containing protein</fullName>
    </recommendedName>
</protein>
<dbReference type="InterPro" id="IPR000276">
    <property type="entry name" value="GPCR_Rhodpsn"/>
</dbReference>
<feature type="transmembrane region" description="Helical" evidence="12">
    <location>
        <begin position="47"/>
        <end position="68"/>
    </location>
</feature>
<comment type="similarity">
    <text evidence="11">Belongs to the G-protein coupled receptor 1 family.</text>
</comment>
<dbReference type="PANTHER" id="PTHR26450">
    <property type="entry name" value="OLFACTORY RECEPTOR 56B1-RELATED"/>
    <property type="match status" value="1"/>
</dbReference>
<evidence type="ECO:0000256" key="11">
    <source>
        <dbReference type="RuleBase" id="RU000688"/>
    </source>
</evidence>
<dbReference type="EMBL" id="JBBHLL010000279">
    <property type="protein sequence ID" value="KAK7807163.1"/>
    <property type="molecule type" value="Genomic_DNA"/>
</dbReference>
<gene>
    <name evidence="14" type="ORF">U0070_018154</name>
</gene>
<dbReference type="InterPro" id="IPR050402">
    <property type="entry name" value="OR51/52/56-like"/>
</dbReference>
<dbReference type="SUPFAM" id="SSF81321">
    <property type="entry name" value="Family A G protein-coupled receptor-like"/>
    <property type="match status" value="1"/>
</dbReference>
<dbReference type="Proteomes" id="UP001488838">
    <property type="component" value="Unassembled WGS sequence"/>
</dbReference>
<feature type="transmembrane region" description="Helical" evidence="12">
    <location>
        <begin position="265"/>
        <end position="283"/>
    </location>
</feature>
<comment type="caution">
    <text evidence="14">The sequence shown here is derived from an EMBL/GenBank/DDBJ whole genome shotgun (WGS) entry which is preliminary data.</text>
</comment>
<dbReference type="InterPro" id="IPR017452">
    <property type="entry name" value="GPCR_Rhodpsn_7TM"/>
</dbReference>
<evidence type="ECO:0000256" key="1">
    <source>
        <dbReference type="ARBA" id="ARBA00004651"/>
    </source>
</evidence>
<feature type="domain" description="G-protein coupled receptors family 1 profile" evidence="13">
    <location>
        <begin position="62"/>
        <end position="313"/>
    </location>
</feature>
<dbReference type="Gene3D" id="1.20.1070.10">
    <property type="entry name" value="Rhodopsin 7-helix transmembrane proteins"/>
    <property type="match status" value="1"/>
</dbReference>
<dbReference type="GO" id="GO:0004930">
    <property type="term" value="F:G protein-coupled receptor activity"/>
    <property type="evidence" value="ECO:0007669"/>
    <property type="project" value="UniProtKB-KW"/>
</dbReference>
<feature type="transmembrane region" description="Helical" evidence="12">
    <location>
        <begin position="119"/>
        <end position="141"/>
    </location>
</feature>
<evidence type="ECO:0000313" key="15">
    <source>
        <dbReference type="Proteomes" id="UP001488838"/>
    </source>
</evidence>
<evidence type="ECO:0000256" key="3">
    <source>
        <dbReference type="ARBA" id="ARBA00022606"/>
    </source>
</evidence>
<keyword evidence="10 11" id="KW-0807">Transducer</keyword>
<dbReference type="PRINTS" id="PR00237">
    <property type="entry name" value="GPCRRHODOPSN"/>
</dbReference>
<evidence type="ECO:0000256" key="4">
    <source>
        <dbReference type="ARBA" id="ARBA00022692"/>
    </source>
</evidence>
<dbReference type="AlphaFoldDB" id="A0AAW0HYY2"/>
<evidence type="ECO:0000256" key="6">
    <source>
        <dbReference type="ARBA" id="ARBA00022989"/>
    </source>
</evidence>
<dbReference type="Pfam" id="PF13853">
    <property type="entry name" value="7tm_4"/>
    <property type="match status" value="1"/>
</dbReference>
<dbReference type="PROSITE" id="PS00237">
    <property type="entry name" value="G_PROTEIN_RECEP_F1_1"/>
    <property type="match status" value="1"/>
</dbReference>
<feature type="transmembrane region" description="Helical" evidence="12">
    <location>
        <begin position="80"/>
        <end position="99"/>
    </location>
</feature>
<evidence type="ECO:0000256" key="8">
    <source>
        <dbReference type="ARBA" id="ARBA00023136"/>
    </source>
</evidence>
<evidence type="ECO:0000256" key="12">
    <source>
        <dbReference type="SAM" id="Phobius"/>
    </source>
</evidence>
<keyword evidence="8 12" id="KW-0472">Membrane</keyword>
<dbReference type="PROSITE" id="PS50262">
    <property type="entry name" value="G_PROTEIN_RECEP_F1_2"/>
    <property type="match status" value="1"/>
</dbReference>
<dbReference type="InterPro" id="IPR000725">
    <property type="entry name" value="Olfact_rcpt"/>
</dbReference>
<keyword evidence="3" id="KW-0716">Sensory transduction</keyword>
<accession>A0AAW0HYY2</accession>
<name>A0AAW0HYY2_MYOGA</name>
<keyword evidence="5" id="KW-0552">Olfaction</keyword>
<feature type="transmembrane region" description="Helical" evidence="12">
    <location>
        <begin position="161"/>
        <end position="183"/>
    </location>
</feature>
<dbReference type="GO" id="GO:0005886">
    <property type="term" value="C:plasma membrane"/>
    <property type="evidence" value="ECO:0007669"/>
    <property type="project" value="UniProtKB-SubCell"/>
</dbReference>
<dbReference type="SMART" id="SM01381">
    <property type="entry name" value="7TM_GPCR_Srsx"/>
    <property type="match status" value="1"/>
</dbReference>
<dbReference type="PANTHER" id="PTHR26450:SF126">
    <property type="entry name" value="OLFACTORY RECEPTOR"/>
    <property type="match status" value="1"/>
</dbReference>
<dbReference type="GO" id="GO:0004984">
    <property type="term" value="F:olfactory receptor activity"/>
    <property type="evidence" value="ECO:0007669"/>
    <property type="project" value="InterPro"/>
</dbReference>
<comment type="subcellular location">
    <subcellularLocation>
        <location evidence="1">Cell membrane</location>
        <topology evidence="1">Multi-pass membrane protein</topology>
    </subcellularLocation>
</comment>
<dbReference type="FunFam" id="1.20.1070.10:FF:000013">
    <property type="entry name" value="Olfactory receptor"/>
    <property type="match status" value="1"/>
</dbReference>
<sequence>MEPLILTRGASPGAESMGDDGNASIFNFSYSSFLLVGFPGLQEWRPLMVLPLTFLYVFIISANALVIHTVVAQRSLHQPMYMLIALLLAVNICACTTVMPKMLEGFVHYANPISLRGCLVQMFFIYFTLLLDYNLLLAMALDRYVAICHPLRYTELMTSHLLGLIATFALTRSLGVAVSLVVLTARARFCRTSVIQHFTCEYIALLNIACGDLTFNNRLGLAMRLVTVTFDLTLLGTSYTRIIYAAFRISSGGARAKALHTCGSHLLVILTIYLSGLSTSIVFRVAKTVSQDVQNLLSAIYLLLPGALNPLIYGMRTKEIRQHIEKVLCGKRAGEQNFLQPPQLNPRCGSVSAYLIFAGILYYFCTQVAAFDGAQVLLVALPITGIFVEHVRGACLCLRLNDGIPKLLSFHNFADTTLLLLMAAGGVKFLSDAITSKSPLLNQVINFV</sequence>
<keyword evidence="9 11" id="KW-0675">Receptor</keyword>
<evidence type="ECO:0000256" key="5">
    <source>
        <dbReference type="ARBA" id="ARBA00022725"/>
    </source>
</evidence>